<feature type="compositionally biased region" description="Polar residues" evidence="1">
    <location>
        <begin position="700"/>
        <end position="712"/>
    </location>
</feature>
<dbReference type="AlphaFoldDB" id="A0A517N8T4"/>
<feature type="region of interest" description="Disordered" evidence="1">
    <location>
        <begin position="312"/>
        <end position="353"/>
    </location>
</feature>
<feature type="transmembrane region" description="Helical" evidence="2">
    <location>
        <begin position="1032"/>
        <end position="1051"/>
    </location>
</feature>
<evidence type="ECO:0000256" key="2">
    <source>
        <dbReference type="SAM" id="Phobius"/>
    </source>
</evidence>
<protein>
    <submittedName>
        <fullName evidence="3">Uncharacterized protein</fullName>
    </submittedName>
</protein>
<name>A0A517N8T4_9BACT</name>
<proteinExistence type="predicted"/>
<dbReference type="EMBL" id="CP036525">
    <property type="protein sequence ID" value="QDT03555.1"/>
    <property type="molecule type" value="Genomic_DNA"/>
</dbReference>
<dbReference type="RefSeq" id="WP_145169216.1">
    <property type="nucleotide sequence ID" value="NZ_CP036525.1"/>
</dbReference>
<evidence type="ECO:0000313" key="4">
    <source>
        <dbReference type="Proteomes" id="UP000318538"/>
    </source>
</evidence>
<keyword evidence="2" id="KW-0812">Transmembrane</keyword>
<dbReference type="OrthoDB" id="219245at2"/>
<feature type="region of interest" description="Disordered" evidence="1">
    <location>
        <begin position="1113"/>
        <end position="1151"/>
    </location>
</feature>
<dbReference type="Proteomes" id="UP000318538">
    <property type="component" value="Chromosome"/>
</dbReference>
<keyword evidence="2" id="KW-1133">Transmembrane helix</keyword>
<accession>A0A517N8T4</accession>
<evidence type="ECO:0000256" key="1">
    <source>
        <dbReference type="SAM" id="MobiDB-lite"/>
    </source>
</evidence>
<organism evidence="3 4">
    <name type="scientific">Rubripirellula lacrimiformis</name>
    <dbReference type="NCBI Taxonomy" id="1930273"/>
    <lineage>
        <taxon>Bacteria</taxon>
        <taxon>Pseudomonadati</taxon>
        <taxon>Planctomycetota</taxon>
        <taxon>Planctomycetia</taxon>
        <taxon>Pirellulales</taxon>
        <taxon>Pirellulaceae</taxon>
        <taxon>Rubripirellula</taxon>
    </lineage>
</organism>
<keyword evidence="2" id="KW-0472">Membrane</keyword>
<feature type="region of interest" description="Disordered" evidence="1">
    <location>
        <begin position="691"/>
        <end position="728"/>
    </location>
</feature>
<reference evidence="3 4" key="1">
    <citation type="submission" date="2019-02" db="EMBL/GenBank/DDBJ databases">
        <title>Deep-cultivation of Planctomycetes and their phenomic and genomic characterization uncovers novel biology.</title>
        <authorList>
            <person name="Wiegand S."/>
            <person name="Jogler M."/>
            <person name="Boedeker C."/>
            <person name="Pinto D."/>
            <person name="Vollmers J."/>
            <person name="Rivas-Marin E."/>
            <person name="Kohn T."/>
            <person name="Peeters S.H."/>
            <person name="Heuer A."/>
            <person name="Rast P."/>
            <person name="Oberbeckmann S."/>
            <person name="Bunk B."/>
            <person name="Jeske O."/>
            <person name="Meyerdierks A."/>
            <person name="Storesund J.E."/>
            <person name="Kallscheuer N."/>
            <person name="Luecker S."/>
            <person name="Lage O.M."/>
            <person name="Pohl T."/>
            <person name="Merkel B.J."/>
            <person name="Hornburger P."/>
            <person name="Mueller R.-W."/>
            <person name="Bruemmer F."/>
            <person name="Labrenz M."/>
            <person name="Spormann A.M."/>
            <person name="Op den Camp H."/>
            <person name="Overmann J."/>
            <person name="Amann R."/>
            <person name="Jetten M.S.M."/>
            <person name="Mascher T."/>
            <person name="Medema M.H."/>
            <person name="Devos D.P."/>
            <person name="Kaster A.-K."/>
            <person name="Ovreas L."/>
            <person name="Rohde M."/>
            <person name="Galperin M.Y."/>
            <person name="Jogler C."/>
        </authorList>
    </citation>
    <scope>NUCLEOTIDE SEQUENCE [LARGE SCALE GENOMIC DNA]</scope>
    <source>
        <strain evidence="3 4">K22_7</strain>
    </source>
</reference>
<gene>
    <name evidence="3" type="ORF">K227x_19390</name>
</gene>
<sequence>MVACLLATVISVATPNALIRSAIAQPPGTLPPNETFSDQDDGQLPIQAFMFLSEAGSKVMMPRVTWEEYERRMNLESSTDGRQQSFSYQSLSITGATEGGRAEMEVVLKLSIDSTGGRWVKIPLRMENFHSLAPPDVSGIDEYSMTFDPASSDYVLSVKTAAVSDAMVRLRMSSQVQSHSMRSMDFRLPDVPSQVRLTIDAADVDGEVVGRGDETLTASPRPGAFTELAIESGGGNFSVRWGRLSRSTQDLPLLEVESRIEARWDSPQDQPHVSVRLTVRNAKGSIDGFQLRLPPGSVVLDTPRLGLRGQTIELGYPDPPADRGDEVADGGSINANRGSPKPKPGPAARAAGIRSAEDSLAQLGEIRTITIPDEERQQRIDLNFDLQLAADNTSASSPLDFRVVEVVGSLRHQGEVSIRTGGDYRLRWRTRPWVRSEPSETPDEGLSGRLYRFRFDRASFALPVWLSAKERQVRLTSASELTIRDSVASLVMDVQATGQASDGRLQLEESDWKISSIENIETGEPLESFRSDSLRVIDFNPAAIDDTTAIRIRAQRSFADNQTAIDFAIPRVVATDDNVLIQSSSLNLTSSGRTLLVIDLAASQGLTRVASTRSENVGASSISTFRMLNPDEPSRLVGVLVDQPPRITLSSDATVELDGDQLRSTVDWIVTSPLDLEGRLPIRIPSPAAAAAATNERSTDTAGNVSAPTPTIATGADRFDGSDPDADEPWVVTVDGVPATLRPLDDDRYELISERLASGTMAIRWRHSQNRRSVNNLRATELVSMPRPNIADVTVRGTVRVNLRGNQPFDLTSTDSPPTTMLELDTLPRDPLRLRLNSRVAATEEITIRQALIRTVVGRSTRQEQVIARIQGGDYFQVGLPPGTPDVSVEALIDNERVPVQRQENALIVPLAGDRSSHVVDLRVWISMPTNPSYAVITPLLKLPAGVGRVFWRIIAPNDGHVVWASPTVGRSMAWRFDGWKLYRESSHTDAALNAMIGGDISAGDPPASENRYLYVGSDLPSFEVVVVSRTVLWICVGSFVLLLAILLTHIPRSRHPMTAIVVAVLFAGLLAIAPDAAVLAGQLGMIALVLVIAMISIRVLVTPSGGGRVFSSTSVDGRTTPSTRSIQASKPESVSLATTQAMAPTPEGSQ</sequence>
<feature type="transmembrane region" description="Helical" evidence="2">
    <location>
        <begin position="1058"/>
        <end position="1074"/>
    </location>
</feature>
<feature type="transmembrane region" description="Helical" evidence="2">
    <location>
        <begin position="1080"/>
        <end position="1102"/>
    </location>
</feature>
<dbReference type="KEGG" id="rlc:K227x_19390"/>
<keyword evidence="4" id="KW-1185">Reference proteome</keyword>
<evidence type="ECO:0000313" key="3">
    <source>
        <dbReference type="EMBL" id="QDT03555.1"/>
    </source>
</evidence>